<comment type="subcellular location">
    <subcellularLocation>
        <location evidence="1">Cell membrane</location>
        <topology evidence="1">Multi-pass membrane protein</topology>
    </subcellularLocation>
</comment>
<dbReference type="CDD" id="cd17320">
    <property type="entry name" value="MFS_MdfA_MDR_like"/>
    <property type="match status" value="1"/>
</dbReference>
<keyword evidence="5 6" id="KW-0472">Membrane</keyword>
<dbReference type="EMBL" id="VENP01000009">
    <property type="protein sequence ID" value="TNU76239.1"/>
    <property type="molecule type" value="Genomic_DNA"/>
</dbReference>
<dbReference type="RefSeq" id="WP_108718464.1">
    <property type="nucleotide sequence ID" value="NZ_VENP01000009.1"/>
</dbReference>
<dbReference type="InterPro" id="IPR011701">
    <property type="entry name" value="MFS"/>
</dbReference>
<evidence type="ECO:0000256" key="3">
    <source>
        <dbReference type="ARBA" id="ARBA00022692"/>
    </source>
</evidence>
<accession>A0A5C5BDW4</accession>
<feature type="transmembrane region" description="Helical" evidence="6">
    <location>
        <begin position="272"/>
        <end position="296"/>
    </location>
</feature>
<feature type="transmembrane region" description="Helical" evidence="6">
    <location>
        <begin position="399"/>
        <end position="418"/>
    </location>
</feature>
<protein>
    <submittedName>
        <fullName evidence="8">Multidrug effflux MFS transporter</fullName>
    </submittedName>
</protein>
<proteinExistence type="predicted"/>
<sequence length="457" mass="45487">MTSRPHLLTTRLLLALALLSAVAPFATDLYLPAFPAMATDLGTDPTAIQLTLTAFLVGMAAGQLIFGPLSDRLGRRLPLVIGAVVFVLSSLVVAFAPTIGVLVPARLVQGLAGSAGMVLGRAIISDLARGEVAARAFTLMMIVGGVAPVVAPVAGSLLTEALGWRGTLGVLTGIAVLMLLAVLAAVPETLPAHARRGRRTTASLALAADVADVPAWGSPASGAIVNGPAVEPTLPLWRNRTYLLCTAVFVASFAVMMAYISASPFVYQELIGLSAVTYGLVFGANALALMATSAVASKLLSSLGSRRVMAMGLAGLGVGIVLLAATAAWLPVAFLPVPILLTVASLGFILGTATALALDAVRGPAGFASAALGAAQFAAAGLVSPLVGLGGGVSVTPMVLVMAVAGAIAIGSGVLHAVGSRSRADVGDADAADRSAAVDAADAEPGELTLAGEGAQA</sequence>
<feature type="transmembrane region" description="Helical" evidence="6">
    <location>
        <begin position="365"/>
        <end position="387"/>
    </location>
</feature>
<dbReference type="InterPro" id="IPR020846">
    <property type="entry name" value="MFS_dom"/>
</dbReference>
<dbReference type="PROSITE" id="PS50850">
    <property type="entry name" value="MFS"/>
    <property type="match status" value="1"/>
</dbReference>
<dbReference type="SUPFAM" id="SSF103473">
    <property type="entry name" value="MFS general substrate transporter"/>
    <property type="match status" value="1"/>
</dbReference>
<evidence type="ECO:0000313" key="8">
    <source>
        <dbReference type="EMBL" id="TNU76239.1"/>
    </source>
</evidence>
<feature type="transmembrane region" description="Helical" evidence="6">
    <location>
        <begin position="79"/>
        <end position="101"/>
    </location>
</feature>
<dbReference type="PANTHER" id="PTHR23502:SF132">
    <property type="entry name" value="POLYAMINE TRANSPORTER 2-RELATED"/>
    <property type="match status" value="1"/>
</dbReference>
<organism evidence="8 9">
    <name type="scientific">Miniimonas arenae</name>
    <dbReference type="NCBI Taxonomy" id="676201"/>
    <lineage>
        <taxon>Bacteria</taxon>
        <taxon>Bacillati</taxon>
        <taxon>Actinomycetota</taxon>
        <taxon>Actinomycetes</taxon>
        <taxon>Micrococcales</taxon>
        <taxon>Beutenbergiaceae</taxon>
        <taxon>Miniimonas</taxon>
    </lineage>
</organism>
<feature type="transmembrane region" description="Helical" evidence="6">
    <location>
        <begin position="136"/>
        <end position="158"/>
    </location>
</feature>
<feature type="transmembrane region" description="Helical" evidence="6">
    <location>
        <begin position="164"/>
        <end position="186"/>
    </location>
</feature>
<gene>
    <name evidence="8" type="ORF">FH969_03895</name>
</gene>
<evidence type="ECO:0000256" key="5">
    <source>
        <dbReference type="ARBA" id="ARBA00023136"/>
    </source>
</evidence>
<keyword evidence="4 6" id="KW-1133">Transmembrane helix</keyword>
<comment type="caution">
    <text evidence="8">The sequence shown here is derived from an EMBL/GenBank/DDBJ whole genome shotgun (WGS) entry which is preliminary data.</text>
</comment>
<feature type="transmembrane region" description="Helical" evidence="6">
    <location>
        <begin position="48"/>
        <end position="67"/>
    </location>
</feature>
<dbReference type="Proteomes" id="UP000313849">
    <property type="component" value="Unassembled WGS sequence"/>
</dbReference>
<evidence type="ECO:0000256" key="2">
    <source>
        <dbReference type="ARBA" id="ARBA00022448"/>
    </source>
</evidence>
<feature type="domain" description="Major facilitator superfamily (MFS) profile" evidence="7">
    <location>
        <begin position="12"/>
        <end position="423"/>
    </location>
</feature>
<keyword evidence="3 6" id="KW-0812">Transmembrane</keyword>
<evidence type="ECO:0000256" key="6">
    <source>
        <dbReference type="SAM" id="Phobius"/>
    </source>
</evidence>
<evidence type="ECO:0000259" key="7">
    <source>
        <dbReference type="PROSITE" id="PS50850"/>
    </source>
</evidence>
<dbReference type="Pfam" id="PF07690">
    <property type="entry name" value="MFS_1"/>
    <property type="match status" value="1"/>
</dbReference>
<dbReference type="InterPro" id="IPR036259">
    <property type="entry name" value="MFS_trans_sf"/>
</dbReference>
<dbReference type="GO" id="GO:0022857">
    <property type="term" value="F:transmembrane transporter activity"/>
    <property type="evidence" value="ECO:0007669"/>
    <property type="project" value="InterPro"/>
</dbReference>
<keyword evidence="9" id="KW-1185">Reference proteome</keyword>
<dbReference type="AlphaFoldDB" id="A0A5C5BDW4"/>
<reference evidence="8 9" key="1">
    <citation type="submission" date="2019-06" db="EMBL/GenBank/DDBJ databases">
        <title>Draft genome sequence of Miniimonas arenae KCTC 19750T isolated from sea sand.</title>
        <authorList>
            <person name="Park S.-J."/>
        </authorList>
    </citation>
    <scope>NUCLEOTIDE SEQUENCE [LARGE SCALE GENOMIC DNA]</scope>
    <source>
        <strain evidence="8 9">KCTC 19750</strain>
    </source>
</reference>
<dbReference type="Gene3D" id="1.20.1720.10">
    <property type="entry name" value="Multidrug resistance protein D"/>
    <property type="match status" value="1"/>
</dbReference>
<feature type="transmembrane region" description="Helical" evidence="6">
    <location>
        <begin position="308"/>
        <end position="330"/>
    </location>
</feature>
<keyword evidence="2" id="KW-0813">Transport</keyword>
<name>A0A5C5BDW4_9MICO</name>
<evidence type="ECO:0000256" key="1">
    <source>
        <dbReference type="ARBA" id="ARBA00004651"/>
    </source>
</evidence>
<evidence type="ECO:0000256" key="4">
    <source>
        <dbReference type="ARBA" id="ARBA00022989"/>
    </source>
</evidence>
<feature type="transmembrane region" description="Helical" evidence="6">
    <location>
        <begin position="336"/>
        <end position="358"/>
    </location>
</feature>
<dbReference type="OrthoDB" id="9814303at2"/>
<feature type="transmembrane region" description="Helical" evidence="6">
    <location>
        <begin position="241"/>
        <end position="260"/>
    </location>
</feature>
<dbReference type="PANTHER" id="PTHR23502">
    <property type="entry name" value="MAJOR FACILITATOR SUPERFAMILY"/>
    <property type="match status" value="1"/>
</dbReference>
<dbReference type="GO" id="GO:0005886">
    <property type="term" value="C:plasma membrane"/>
    <property type="evidence" value="ECO:0007669"/>
    <property type="project" value="UniProtKB-SubCell"/>
</dbReference>
<dbReference type="GO" id="GO:1990961">
    <property type="term" value="P:xenobiotic detoxification by transmembrane export across the plasma membrane"/>
    <property type="evidence" value="ECO:0007669"/>
    <property type="project" value="TreeGrafter"/>
</dbReference>
<feature type="transmembrane region" description="Helical" evidence="6">
    <location>
        <begin position="107"/>
        <end position="124"/>
    </location>
</feature>
<evidence type="ECO:0000313" key="9">
    <source>
        <dbReference type="Proteomes" id="UP000313849"/>
    </source>
</evidence>